<dbReference type="Proteomes" id="UP000320806">
    <property type="component" value="Unassembled WGS sequence"/>
</dbReference>
<evidence type="ECO:0000259" key="1">
    <source>
        <dbReference type="PROSITE" id="PS50995"/>
    </source>
</evidence>
<dbReference type="Gene3D" id="1.10.10.10">
    <property type="entry name" value="Winged helix-like DNA-binding domain superfamily/Winged helix DNA-binding domain"/>
    <property type="match status" value="1"/>
</dbReference>
<keyword evidence="2" id="KW-0238">DNA-binding</keyword>
<proteinExistence type="predicted"/>
<dbReference type="SUPFAM" id="SSF46785">
    <property type="entry name" value="Winged helix' DNA-binding domain"/>
    <property type="match status" value="1"/>
</dbReference>
<dbReference type="EMBL" id="VFMO01000001">
    <property type="protein sequence ID" value="TQJ12902.1"/>
    <property type="molecule type" value="Genomic_DNA"/>
</dbReference>
<dbReference type="AlphaFoldDB" id="A0A542EC34"/>
<feature type="domain" description="HTH marR-type" evidence="1">
    <location>
        <begin position="16"/>
        <end position="152"/>
    </location>
</feature>
<dbReference type="GO" id="GO:0003677">
    <property type="term" value="F:DNA binding"/>
    <property type="evidence" value="ECO:0007669"/>
    <property type="project" value="UniProtKB-KW"/>
</dbReference>
<sequence>MSGNETPEPRWLDDRQQQVWRQWLLAHRELNALISRQLQADGGLSLPDFEVLVALSEAPDRRLRATVLADGMFWERSRLSHQVKRMEARGLVSRIDCEQDRRGAWIGITAEGQAALDKVAPGHVETVRRHLFDRLDEASLEALGRATSAVLDGIDGPEVTYPNTKVS</sequence>
<dbReference type="PROSITE" id="PS50995">
    <property type="entry name" value="HTH_MARR_2"/>
    <property type="match status" value="1"/>
</dbReference>
<dbReference type="InterPro" id="IPR000835">
    <property type="entry name" value="HTH_MarR-typ"/>
</dbReference>
<dbReference type="SMART" id="SM00347">
    <property type="entry name" value="HTH_MARR"/>
    <property type="match status" value="1"/>
</dbReference>
<dbReference type="InterPro" id="IPR039422">
    <property type="entry name" value="MarR/SlyA-like"/>
</dbReference>
<reference evidence="2 3" key="1">
    <citation type="submission" date="2019-06" db="EMBL/GenBank/DDBJ databases">
        <title>Sequencing the genomes of 1000 actinobacteria strains.</title>
        <authorList>
            <person name="Klenk H.-P."/>
        </authorList>
    </citation>
    <scope>NUCLEOTIDE SEQUENCE [LARGE SCALE GENOMIC DNA]</scope>
    <source>
        <strain evidence="2 3">DSM 19828</strain>
    </source>
</reference>
<comment type="caution">
    <text evidence="2">The sequence shown here is derived from an EMBL/GenBank/DDBJ whole genome shotgun (WGS) entry which is preliminary data.</text>
</comment>
<organism evidence="2 3">
    <name type="scientific">Yimella lutea</name>
    <dbReference type="NCBI Taxonomy" id="587872"/>
    <lineage>
        <taxon>Bacteria</taxon>
        <taxon>Bacillati</taxon>
        <taxon>Actinomycetota</taxon>
        <taxon>Actinomycetes</taxon>
        <taxon>Micrococcales</taxon>
        <taxon>Dermacoccaceae</taxon>
        <taxon>Yimella</taxon>
    </lineage>
</organism>
<dbReference type="PANTHER" id="PTHR33164:SF99">
    <property type="entry name" value="MARR FAMILY REGULATORY PROTEIN"/>
    <property type="match status" value="1"/>
</dbReference>
<dbReference type="GO" id="GO:0006950">
    <property type="term" value="P:response to stress"/>
    <property type="evidence" value="ECO:0007669"/>
    <property type="project" value="TreeGrafter"/>
</dbReference>
<protein>
    <submittedName>
        <fullName evidence="2">DNA-binding MarR family transcriptional regulator</fullName>
    </submittedName>
</protein>
<evidence type="ECO:0000313" key="3">
    <source>
        <dbReference type="Proteomes" id="UP000320806"/>
    </source>
</evidence>
<gene>
    <name evidence="2" type="ORF">FB459_0279</name>
</gene>
<dbReference type="RefSeq" id="WP_141927190.1">
    <property type="nucleotide sequence ID" value="NZ_BAABCI010000004.1"/>
</dbReference>
<dbReference type="PANTHER" id="PTHR33164">
    <property type="entry name" value="TRANSCRIPTIONAL REGULATOR, MARR FAMILY"/>
    <property type="match status" value="1"/>
</dbReference>
<keyword evidence="3" id="KW-1185">Reference proteome</keyword>
<dbReference type="Pfam" id="PF12802">
    <property type="entry name" value="MarR_2"/>
    <property type="match status" value="1"/>
</dbReference>
<dbReference type="InterPro" id="IPR036390">
    <property type="entry name" value="WH_DNA-bd_sf"/>
</dbReference>
<dbReference type="GO" id="GO:0003700">
    <property type="term" value="F:DNA-binding transcription factor activity"/>
    <property type="evidence" value="ECO:0007669"/>
    <property type="project" value="InterPro"/>
</dbReference>
<dbReference type="OrthoDB" id="3296622at2"/>
<evidence type="ECO:0000313" key="2">
    <source>
        <dbReference type="EMBL" id="TQJ12902.1"/>
    </source>
</evidence>
<name>A0A542EC34_9MICO</name>
<accession>A0A542EC34</accession>
<dbReference type="InterPro" id="IPR036388">
    <property type="entry name" value="WH-like_DNA-bd_sf"/>
</dbReference>